<reference evidence="3" key="2">
    <citation type="journal article" date="2017" name="Nat. Plants">
        <title>The Aegilops tauschii genome reveals multiple impacts of transposons.</title>
        <authorList>
            <person name="Zhao G."/>
            <person name="Zou C."/>
            <person name="Li K."/>
            <person name="Wang K."/>
            <person name="Li T."/>
            <person name="Gao L."/>
            <person name="Zhang X."/>
            <person name="Wang H."/>
            <person name="Yang Z."/>
            <person name="Liu X."/>
            <person name="Jiang W."/>
            <person name="Mao L."/>
            <person name="Kong X."/>
            <person name="Jiao Y."/>
            <person name="Jia J."/>
        </authorList>
    </citation>
    <scope>NUCLEOTIDE SEQUENCE [LARGE SCALE GENOMIC DNA]</scope>
    <source>
        <strain evidence="3">cv. AL8/78</strain>
    </source>
</reference>
<reference evidence="2" key="5">
    <citation type="journal article" date="2021" name="G3 (Bethesda)">
        <title>Aegilops tauschii genome assembly Aet v5.0 features greater sequence contiguity and improved annotation.</title>
        <authorList>
            <person name="Wang L."/>
            <person name="Zhu T."/>
            <person name="Rodriguez J.C."/>
            <person name="Deal K.R."/>
            <person name="Dubcovsky J."/>
            <person name="McGuire P.E."/>
            <person name="Lux T."/>
            <person name="Spannagl M."/>
            <person name="Mayer K.F.X."/>
            <person name="Baldrich P."/>
            <person name="Meyers B.C."/>
            <person name="Huo N."/>
            <person name="Gu Y.Q."/>
            <person name="Zhou H."/>
            <person name="Devos K.M."/>
            <person name="Bennetzen J.L."/>
            <person name="Unver T."/>
            <person name="Budak H."/>
            <person name="Gulick P.J."/>
            <person name="Galiba G."/>
            <person name="Kalapos B."/>
            <person name="Nelson D.R."/>
            <person name="Li P."/>
            <person name="You F.M."/>
            <person name="Luo M.C."/>
            <person name="Dvorak J."/>
        </authorList>
    </citation>
    <scope>NUCLEOTIDE SEQUENCE [LARGE SCALE GENOMIC DNA]</scope>
    <source>
        <strain evidence="2">cv. AL8/78</strain>
    </source>
</reference>
<name>A0A452YY91_AEGTS</name>
<dbReference type="EnsemblPlants" id="AET1Gv20569600.32">
    <property type="protein sequence ID" value="AET1Gv20569600.32"/>
    <property type="gene ID" value="AET1Gv20569600"/>
</dbReference>
<organism evidence="2 3">
    <name type="scientific">Aegilops tauschii subsp. strangulata</name>
    <name type="common">Goatgrass</name>
    <dbReference type="NCBI Taxonomy" id="200361"/>
    <lineage>
        <taxon>Eukaryota</taxon>
        <taxon>Viridiplantae</taxon>
        <taxon>Streptophyta</taxon>
        <taxon>Embryophyta</taxon>
        <taxon>Tracheophyta</taxon>
        <taxon>Spermatophyta</taxon>
        <taxon>Magnoliopsida</taxon>
        <taxon>Liliopsida</taxon>
        <taxon>Poales</taxon>
        <taxon>Poaceae</taxon>
        <taxon>BOP clade</taxon>
        <taxon>Pooideae</taxon>
        <taxon>Triticodae</taxon>
        <taxon>Triticeae</taxon>
        <taxon>Triticinae</taxon>
        <taxon>Aegilops</taxon>
    </lineage>
</organism>
<evidence type="ECO:0000313" key="2">
    <source>
        <dbReference type="EnsemblPlants" id="AET1Gv20569600.32"/>
    </source>
</evidence>
<dbReference type="Gramene" id="AET1Gv20569600.32">
    <property type="protein sequence ID" value="AET1Gv20569600.32"/>
    <property type="gene ID" value="AET1Gv20569600"/>
</dbReference>
<reference evidence="2" key="3">
    <citation type="journal article" date="2017" name="Nature">
        <title>Genome sequence of the progenitor of the wheat D genome Aegilops tauschii.</title>
        <authorList>
            <person name="Luo M.C."/>
            <person name="Gu Y.Q."/>
            <person name="Puiu D."/>
            <person name="Wang H."/>
            <person name="Twardziok S.O."/>
            <person name="Deal K.R."/>
            <person name="Huo N."/>
            <person name="Zhu T."/>
            <person name="Wang L."/>
            <person name="Wang Y."/>
            <person name="McGuire P.E."/>
            <person name="Liu S."/>
            <person name="Long H."/>
            <person name="Ramasamy R.K."/>
            <person name="Rodriguez J.C."/>
            <person name="Van S.L."/>
            <person name="Yuan L."/>
            <person name="Wang Z."/>
            <person name="Xia Z."/>
            <person name="Xiao L."/>
            <person name="Anderson O.D."/>
            <person name="Ouyang S."/>
            <person name="Liang Y."/>
            <person name="Zimin A.V."/>
            <person name="Pertea G."/>
            <person name="Qi P."/>
            <person name="Bennetzen J.L."/>
            <person name="Dai X."/>
            <person name="Dawson M.W."/>
            <person name="Muller H.G."/>
            <person name="Kugler K."/>
            <person name="Rivarola-Duarte L."/>
            <person name="Spannagl M."/>
            <person name="Mayer K.F.X."/>
            <person name="Lu F.H."/>
            <person name="Bevan M.W."/>
            <person name="Leroy P."/>
            <person name="Li P."/>
            <person name="You F.M."/>
            <person name="Sun Q."/>
            <person name="Liu Z."/>
            <person name="Lyons E."/>
            <person name="Wicker T."/>
            <person name="Salzberg S.L."/>
            <person name="Devos K.M."/>
            <person name="Dvorak J."/>
        </authorList>
    </citation>
    <scope>NUCLEOTIDE SEQUENCE [LARGE SCALE GENOMIC DNA]</scope>
    <source>
        <strain evidence="2">cv. AL8/78</strain>
    </source>
</reference>
<proteinExistence type="predicted"/>
<dbReference type="AlphaFoldDB" id="A0A452YY91"/>
<reference evidence="3" key="1">
    <citation type="journal article" date="2014" name="Science">
        <title>Ancient hybridizations among the ancestral genomes of bread wheat.</title>
        <authorList>
            <consortium name="International Wheat Genome Sequencing Consortium,"/>
            <person name="Marcussen T."/>
            <person name="Sandve S.R."/>
            <person name="Heier L."/>
            <person name="Spannagl M."/>
            <person name="Pfeifer M."/>
            <person name="Jakobsen K.S."/>
            <person name="Wulff B.B."/>
            <person name="Steuernagel B."/>
            <person name="Mayer K.F."/>
            <person name="Olsen O.A."/>
        </authorList>
    </citation>
    <scope>NUCLEOTIDE SEQUENCE [LARGE SCALE GENOMIC DNA]</scope>
    <source>
        <strain evidence="3">cv. AL8/78</strain>
    </source>
</reference>
<evidence type="ECO:0000256" key="1">
    <source>
        <dbReference type="SAM" id="MobiDB-lite"/>
    </source>
</evidence>
<protein>
    <submittedName>
        <fullName evidence="2">Uncharacterized protein</fullName>
    </submittedName>
</protein>
<keyword evidence="3" id="KW-1185">Reference proteome</keyword>
<accession>A0A452YY91</accession>
<reference evidence="2" key="4">
    <citation type="submission" date="2019-03" db="UniProtKB">
        <authorList>
            <consortium name="EnsemblPlants"/>
        </authorList>
    </citation>
    <scope>IDENTIFICATION</scope>
</reference>
<feature type="region of interest" description="Disordered" evidence="1">
    <location>
        <begin position="75"/>
        <end position="108"/>
    </location>
</feature>
<evidence type="ECO:0000313" key="3">
    <source>
        <dbReference type="Proteomes" id="UP000015105"/>
    </source>
</evidence>
<dbReference type="Proteomes" id="UP000015105">
    <property type="component" value="Chromosome 1D"/>
</dbReference>
<sequence length="108" mass="12010">MYLCFRAEVDLTFLQETTAQWIGHEEKSTASVSNIGGHGGFAELKYFLSCADQEFQEDAKGSSDSRCLHEMLEEAQSDSPVSFYSHIDSSEASDSEVRHANPTTHCKL</sequence>